<keyword evidence="7" id="KW-1185">Reference proteome</keyword>
<feature type="region of interest" description="Disordered" evidence="4">
    <location>
        <begin position="1"/>
        <end position="46"/>
    </location>
</feature>
<keyword evidence="3" id="KW-0804">Transcription</keyword>
<evidence type="ECO:0000313" key="6">
    <source>
        <dbReference type="EMBL" id="ODN71525.1"/>
    </source>
</evidence>
<dbReference type="SUPFAM" id="SSF46689">
    <property type="entry name" value="Homeodomain-like"/>
    <property type="match status" value="2"/>
</dbReference>
<dbReference type="PATRIC" id="fig|1439726.3.peg.1180"/>
<dbReference type="PROSITE" id="PS01124">
    <property type="entry name" value="HTH_ARAC_FAMILY_2"/>
    <property type="match status" value="1"/>
</dbReference>
<dbReference type="Proteomes" id="UP000094622">
    <property type="component" value="Unassembled WGS sequence"/>
</dbReference>
<comment type="caution">
    <text evidence="6">The sequence shown here is derived from an EMBL/GenBank/DDBJ whole genome shotgun (WGS) entry which is preliminary data.</text>
</comment>
<dbReference type="InterPro" id="IPR050204">
    <property type="entry name" value="AraC_XylS_family_regulators"/>
</dbReference>
<feature type="compositionally biased region" description="Basic and acidic residues" evidence="4">
    <location>
        <begin position="9"/>
        <end position="19"/>
    </location>
</feature>
<dbReference type="PANTHER" id="PTHR46796:SF14">
    <property type="entry name" value="TRANSCRIPTIONAL REGULATORY PROTEIN"/>
    <property type="match status" value="1"/>
</dbReference>
<reference evidence="6 7" key="1">
    <citation type="submission" date="2016-07" db="EMBL/GenBank/DDBJ databases">
        <title>Draft Genome Sequence of Methylobrevis pamukkalensis PK2.</title>
        <authorList>
            <person name="Vasilenko O.V."/>
            <person name="Doronina N.V."/>
            <person name="Shmareva M.N."/>
            <person name="Tarlachkov S.V."/>
            <person name="Mustakhimov I."/>
            <person name="Trotsenko Y.A."/>
        </authorList>
    </citation>
    <scope>NUCLEOTIDE SEQUENCE [LARGE SCALE GENOMIC DNA]</scope>
    <source>
        <strain evidence="6 7">PK2</strain>
    </source>
</reference>
<dbReference type="SMART" id="SM00342">
    <property type="entry name" value="HTH_ARAC"/>
    <property type="match status" value="1"/>
</dbReference>
<dbReference type="GO" id="GO:0003700">
    <property type="term" value="F:DNA-binding transcription factor activity"/>
    <property type="evidence" value="ECO:0007669"/>
    <property type="project" value="InterPro"/>
</dbReference>
<dbReference type="OrthoDB" id="9806208at2"/>
<evidence type="ECO:0000313" key="7">
    <source>
        <dbReference type="Proteomes" id="UP000094622"/>
    </source>
</evidence>
<proteinExistence type="predicted"/>
<gene>
    <name evidence="6" type="primary">nphR_2</name>
    <name evidence="6" type="ORF">A6302_01129</name>
</gene>
<dbReference type="GO" id="GO:0043565">
    <property type="term" value="F:sequence-specific DNA binding"/>
    <property type="evidence" value="ECO:0007669"/>
    <property type="project" value="InterPro"/>
</dbReference>
<evidence type="ECO:0000256" key="4">
    <source>
        <dbReference type="SAM" id="MobiDB-lite"/>
    </source>
</evidence>
<sequence length="322" mass="34359">MIPQRHRGITNEERCHGHDQQNPVDGSSRVSAGTASNVAPRRSQPTVHYPRGTVLRRSAGSFGAAEAMLFEVRSAGGIEVEIEADFDAVCLSMIVEEVGGSLRLRCDRADRPRVPAHTAGPVLLPAGATARGRGEALRFLRHLVIAVPVAACGGAPRRQGMLDDAVLARLCHLVADALAGDDDDVPTVYAAGLGAGLTKRFAELFSTSAEPTRGGLAPRQLRRVLDHMVANLAEDLAIEDMADVAGLSASHFSRAFKVATGLPPHRWMLAARCEKAKELLISSDLPLAELALDIGFCDQAHFCRSFTRIIGTSPGAFRRAHA</sequence>
<accession>A0A1E3H5U8</accession>
<dbReference type="RefSeq" id="WP_083255533.1">
    <property type="nucleotide sequence ID" value="NZ_MCRJ01000019.1"/>
</dbReference>
<protein>
    <submittedName>
        <fullName evidence="6">Transcriptional activator NphR</fullName>
    </submittedName>
</protein>
<keyword evidence="2" id="KW-0238">DNA-binding</keyword>
<feature type="domain" description="HTH araC/xylS-type" evidence="5">
    <location>
        <begin position="222"/>
        <end position="320"/>
    </location>
</feature>
<dbReference type="PANTHER" id="PTHR46796">
    <property type="entry name" value="HTH-TYPE TRANSCRIPTIONAL ACTIVATOR RHAS-RELATED"/>
    <property type="match status" value="1"/>
</dbReference>
<organism evidence="6 7">
    <name type="scientific">Methylobrevis pamukkalensis</name>
    <dbReference type="NCBI Taxonomy" id="1439726"/>
    <lineage>
        <taxon>Bacteria</taxon>
        <taxon>Pseudomonadati</taxon>
        <taxon>Pseudomonadota</taxon>
        <taxon>Alphaproteobacteria</taxon>
        <taxon>Hyphomicrobiales</taxon>
        <taxon>Pleomorphomonadaceae</taxon>
        <taxon>Methylobrevis</taxon>
    </lineage>
</organism>
<dbReference type="InterPro" id="IPR018060">
    <property type="entry name" value="HTH_AraC"/>
</dbReference>
<evidence type="ECO:0000259" key="5">
    <source>
        <dbReference type="PROSITE" id="PS01124"/>
    </source>
</evidence>
<evidence type="ECO:0000256" key="3">
    <source>
        <dbReference type="ARBA" id="ARBA00023163"/>
    </source>
</evidence>
<name>A0A1E3H5U8_9HYPH</name>
<dbReference type="AlphaFoldDB" id="A0A1E3H5U8"/>
<evidence type="ECO:0000256" key="1">
    <source>
        <dbReference type="ARBA" id="ARBA00023015"/>
    </source>
</evidence>
<dbReference type="InterPro" id="IPR009057">
    <property type="entry name" value="Homeodomain-like_sf"/>
</dbReference>
<dbReference type="Pfam" id="PF12833">
    <property type="entry name" value="HTH_18"/>
    <property type="match status" value="1"/>
</dbReference>
<feature type="compositionally biased region" description="Polar residues" evidence="4">
    <location>
        <begin position="20"/>
        <end position="37"/>
    </location>
</feature>
<evidence type="ECO:0000256" key="2">
    <source>
        <dbReference type="ARBA" id="ARBA00023125"/>
    </source>
</evidence>
<keyword evidence="1" id="KW-0805">Transcription regulation</keyword>
<dbReference type="EMBL" id="MCRJ01000019">
    <property type="protein sequence ID" value="ODN71525.1"/>
    <property type="molecule type" value="Genomic_DNA"/>
</dbReference>
<dbReference type="Gene3D" id="1.10.10.60">
    <property type="entry name" value="Homeodomain-like"/>
    <property type="match status" value="2"/>
</dbReference>